<dbReference type="STRING" id="464.Lgor_2741"/>
<dbReference type="RefSeq" id="WP_058469071.1">
    <property type="nucleotide sequence ID" value="NZ_CAAAIX010000002.1"/>
</dbReference>
<gene>
    <name evidence="6" type="ORF">NCTC11401_01789</name>
    <name evidence="5" type="ORF">SAMN05421777_10379</name>
</gene>
<dbReference type="AlphaFoldDB" id="A0A377GJM1"/>
<feature type="coiled-coil region" evidence="1">
    <location>
        <begin position="491"/>
        <end position="550"/>
    </location>
</feature>
<evidence type="ECO:0000313" key="7">
    <source>
        <dbReference type="Proteomes" id="UP000186808"/>
    </source>
</evidence>
<dbReference type="OrthoDB" id="5654034at2"/>
<keyword evidence="3" id="KW-0472">Membrane</keyword>
<dbReference type="Pfam" id="PF18654">
    <property type="entry name" value="LegC3_N"/>
    <property type="match status" value="2"/>
</dbReference>
<feature type="compositionally biased region" description="Basic and acidic residues" evidence="2">
    <location>
        <begin position="258"/>
        <end position="282"/>
    </location>
</feature>
<keyword evidence="7" id="KW-1185">Reference proteome</keyword>
<reference evidence="6 8" key="2">
    <citation type="submission" date="2018-06" db="EMBL/GenBank/DDBJ databases">
        <authorList>
            <consortium name="Pathogen Informatics"/>
            <person name="Doyle S."/>
        </authorList>
    </citation>
    <scope>NUCLEOTIDE SEQUENCE [LARGE SCALE GENOMIC DNA]</scope>
    <source>
        <strain evidence="6 8">NCTC11401</strain>
    </source>
</reference>
<feature type="compositionally biased region" description="Basic and acidic residues" evidence="2">
    <location>
        <begin position="165"/>
        <end position="179"/>
    </location>
</feature>
<keyword evidence="3" id="KW-1133">Transmembrane helix</keyword>
<evidence type="ECO:0000256" key="2">
    <source>
        <dbReference type="SAM" id="MobiDB-lite"/>
    </source>
</evidence>
<feature type="transmembrane region" description="Helical" evidence="3">
    <location>
        <begin position="457"/>
        <end position="485"/>
    </location>
</feature>
<organism evidence="6 8">
    <name type="scientific">Fluoribacter gormanii</name>
    <dbReference type="NCBI Taxonomy" id="464"/>
    <lineage>
        <taxon>Bacteria</taxon>
        <taxon>Pseudomonadati</taxon>
        <taxon>Pseudomonadota</taxon>
        <taxon>Gammaproteobacteria</taxon>
        <taxon>Legionellales</taxon>
        <taxon>Legionellaceae</taxon>
        <taxon>Fluoribacter</taxon>
    </lineage>
</organism>
<evidence type="ECO:0000256" key="1">
    <source>
        <dbReference type="SAM" id="Coils"/>
    </source>
</evidence>
<sequence length="607" mass="69675">MSLSKLNIELLVEEKTSDYIHRHNRDYSDLRNPCILPSPVSAVIDEVNIELSEILSTAKQESTSQLISDACKNQQQHDLMEEKADEQQERDDWRLSTQLKSNLQRIEEELREEEREINKDQKHIQSLQLHLKRIEEQININNQKNEETTRHHAHPATETSPHNHTHPETQHDKHEHSHPEASQQHVTTTHTHPKNVPHLETTHSHPNSIQEDLQLQKNELIQQIKSLEINLLRLQQLKLKKQVEQYKRIIEELAELSKKKEQRQERARAREVRQDARSKDDPNLLQLSQINRTSVTEAIKLAHEKLTQKKAQLLQEANEISYQIYLKKLEVLLSSVVKLNYPEYQALKQIIQCMKAYVATKAEENNRKAVQEEEQRYKSRLVQQIRDSEKKVEQFKSSNPQLASTNLNLAATNKQLETSTENSRNYRNKLAKVGLLFLLFTGGAAATGLAIEGGVVAITSLVLAPAAVLAAITLSIFIAALIYAIKTSIDSNQLNKNKVTIEANHEQITQQTSEMISLEQTVIPDLKSKLNIAEQEISKVTREYLSLQQKAQLQWEQARKVTVTYPSTQLFTNELTPQLTNNGAYQFLIQPTAPEMDDPTGQAFTYN</sequence>
<feature type="domain" description="LegC3 N-terminal Legionellaceae" evidence="4">
    <location>
        <begin position="181"/>
        <end position="357"/>
    </location>
</feature>
<dbReference type="EMBL" id="FTNL01000003">
    <property type="protein sequence ID" value="SIQ78803.1"/>
    <property type="molecule type" value="Genomic_DNA"/>
</dbReference>
<feature type="region of interest" description="Disordered" evidence="2">
    <location>
        <begin position="258"/>
        <end position="283"/>
    </location>
</feature>
<proteinExistence type="predicted"/>
<keyword evidence="3" id="KW-0812">Transmembrane</keyword>
<dbReference type="EMBL" id="UGGV01000001">
    <property type="protein sequence ID" value="STO24971.1"/>
    <property type="molecule type" value="Genomic_DNA"/>
</dbReference>
<evidence type="ECO:0000256" key="3">
    <source>
        <dbReference type="SAM" id="Phobius"/>
    </source>
</evidence>
<name>A0A377GJM1_9GAMM</name>
<dbReference type="InterPro" id="IPR041357">
    <property type="entry name" value="LegC3_N_Legionellaceae"/>
</dbReference>
<reference evidence="5 7" key="1">
    <citation type="submission" date="2017-01" db="EMBL/GenBank/DDBJ databases">
        <authorList>
            <person name="Varghese N."/>
            <person name="Submissions S."/>
        </authorList>
    </citation>
    <scope>NUCLEOTIDE SEQUENCE [LARGE SCALE GENOMIC DNA]</scope>
    <source>
        <strain evidence="5 7">ATCC 33342</strain>
    </source>
</reference>
<accession>A0A377GJM1</accession>
<evidence type="ECO:0000313" key="8">
    <source>
        <dbReference type="Proteomes" id="UP000254374"/>
    </source>
</evidence>
<feature type="compositionally biased region" description="Polar residues" evidence="2">
    <location>
        <begin position="180"/>
        <end position="190"/>
    </location>
</feature>
<protein>
    <recommendedName>
        <fullName evidence="4">LegC3 N-terminal Legionellaceae domain-containing protein</fullName>
    </recommendedName>
</protein>
<evidence type="ECO:0000313" key="5">
    <source>
        <dbReference type="EMBL" id="SIQ78803.1"/>
    </source>
</evidence>
<feature type="domain" description="LegC3 N-terminal Legionellaceae" evidence="4">
    <location>
        <begin position="1"/>
        <end position="173"/>
    </location>
</feature>
<feature type="transmembrane region" description="Helical" evidence="3">
    <location>
        <begin position="433"/>
        <end position="451"/>
    </location>
</feature>
<dbReference type="Proteomes" id="UP000186808">
    <property type="component" value="Unassembled WGS sequence"/>
</dbReference>
<keyword evidence="1" id="KW-0175">Coiled coil</keyword>
<dbReference type="Proteomes" id="UP000254374">
    <property type="component" value="Unassembled WGS sequence"/>
</dbReference>
<feature type="region of interest" description="Disordered" evidence="2">
    <location>
        <begin position="144"/>
        <end position="207"/>
    </location>
</feature>
<evidence type="ECO:0000259" key="4">
    <source>
        <dbReference type="Pfam" id="PF18654"/>
    </source>
</evidence>
<evidence type="ECO:0000313" key="6">
    <source>
        <dbReference type="EMBL" id="STO24971.1"/>
    </source>
</evidence>